<evidence type="ECO:0000313" key="2">
    <source>
        <dbReference type="EMBL" id="CAE6503321.1"/>
    </source>
</evidence>
<reference evidence="3 4" key="1">
    <citation type="submission" date="2016-10" db="EMBL/GenBank/DDBJ databases">
        <authorList>
            <person name="de Groot N.N."/>
        </authorList>
    </citation>
    <scope>NUCLEOTIDE SEQUENCE [LARGE SCALE GENOMIC DNA]</scope>
    <source>
        <strain evidence="3 4">Nm146</strain>
    </source>
</reference>
<dbReference type="STRING" id="52442.SAMN05421880_101175"/>
<proteinExistence type="predicted"/>
<dbReference type="Proteomes" id="UP000601736">
    <property type="component" value="Unassembled WGS sequence"/>
</dbReference>
<keyword evidence="1" id="KW-0812">Transmembrane</keyword>
<protein>
    <submittedName>
        <fullName evidence="3">Uncharacterized protein</fullName>
    </submittedName>
</protein>
<keyword evidence="4" id="KW-1185">Reference proteome</keyword>
<feature type="transmembrane region" description="Helical" evidence="1">
    <location>
        <begin position="275"/>
        <end position="297"/>
    </location>
</feature>
<dbReference type="RefSeq" id="WP_090665779.1">
    <property type="nucleotide sequence ID" value="NZ_CAJNAP010000012.1"/>
</dbReference>
<dbReference type="AlphaFoldDB" id="A0A1I4L4F7"/>
<name>A0A1I4L4F7_9PROT</name>
<sequence>MLSSTVVEVAIGLVFCYASVALITSSIYESIASLLSLRANSLLTGVKRLLNASNSVGEQLLLRIYNHALVHPTGNGTVTSLADLKNRPSYIDSKNFSIALIDAIQSAPGNFAKIGEDINAIKDEQIRTLLRGMYDRSSGELERFQKELATWFDAGMDRVAGSFKRQSQAWCFCIAFTLAVMLNIDSLHLFSTLWKQPTLAARATLTTHLPGSPPVTDQIVLANSLPVSDHNQQAVMDTLKQLETLPIGWQNQQFCKAESGCTNLLQFYQYDLTSFLLVIFGWLITASAALFGAPFWFDLLQHLTRLRGTGPKPKSTTSQD</sequence>
<keyword evidence="1" id="KW-1133">Transmembrane helix</keyword>
<dbReference type="Proteomes" id="UP000199561">
    <property type="component" value="Unassembled WGS sequence"/>
</dbReference>
<evidence type="ECO:0000256" key="1">
    <source>
        <dbReference type="SAM" id="Phobius"/>
    </source>
</evidence>
<reference evidence="2" key="2">
    <citation type="submission" date="2021-02" db="EMBL/GenBank/DDBJ databases">
        <authorList>
            <person name="Han P."/>
        </authorList>
    </citation>
    <scope>NUCLEOTIDE SEQUENCE</scope>
    <source>
        <strain evidence="2">Nitrosomonas nitrosa 18-3D</strain>
    </source>
</reference>
<feature type="transmembrane region" description="Helical" evidence="1">
    <location>
        <begin position="6"/>
        <end position="28"/>
    </location>
</feature>
<feature type="transmembrane region" description="Helical" evidence="1">
    <location>
        <begin position="169"/>
        <end position="190"/>
    </location>
</feature>
<dbReference type="EMBL" id="CAJNAP010000012">
    <property type="protein sequence ID" value="CAE6503321.1"/>
    <property type="molecule type" value="Genomic_DNA"/>
</dbReference>
<keyword evidence="1" id="KW-0472">Membrane</keyword>
<accession>A0A1I4L4F7</accession>
<dbReference type="EMBL" id="FOUF01000001">
    <property type="protein sequence ID" value="SFL85902.1"/>
    <property type="molecule type" value="Genomic_DNA"/>
</dbReference>
<evidence type="ECO:0000313" key="3">
    <source>
        <dbReference type="EMBL" id="SFL85902.1"/>
    </source>
</evidence>
<evidence type="ECO:0000313" key="4">
    <source>
        <dbReference type="Proteomes" id="UP000199561"/>
    </source>
</evidence>
<organism evidence="3 4">
    <name type="scientific">Nitrosomonas nitrosa</name>
    <dbReference type="NCBI Taxonomy" id="52442"/>
    <lineage>
        <taxon>Bacteria</taxon>
        <taxon>Pseudomonadati</taxon>
        <taxon>Pseudomonadota</taxon>
        <taxon>Betaproteobacteria</taxon>
        <taxon>Nitrosomonadales</taxon>
        <taxon>Nitrosomonadaceae</taxon>
        <taxon>Nitrosomonas</taxon>
    </lineage>
</organism>
<gene>
    <name evidence="2" type="ORF">NMYAN_20341</name>
    <name evidence="3" type="ORF">SAMN05421880_101175</name>
</gene>
<dbReference type="OrthoDB" id="6286374at2"/>